<evidence type="ECO:0000256" key="4">
    <source>
        <dbReference type="SAM" id="SignalP"/>
    </source>
</evidence>
<dbReference type="PANTHER" id="PTHR43313">
    <property type="entry name" value="SHORT-CHAIN DEHYDROGENASE/REDUCTASE FAMILY 9C"/>
    <property type="match status" value="1"/>
</dbReference>
<proteinExistence type="inferred from homology"/>
<dbReference type="Gene3D" id="3.40.50.720">
    <property type="entry name" value="NAD(P)-binding Rossmann-like Domain"/>
    <property type="match status" value="1"/>
</dbReference>
<reference evidence="5 6" key="1">
    <citation type="submission" date="2019-09" db="EMBL/GenBank/DDBJ databases">
        <title>Bird 10,000 Genomes (B10K) Project - Family phase.</title>
        <authorList>
            <person name="Zhang G."/>
        </authorList>
    </citation>
    <scope>NUCLEOTIDE SEQUENCE [LARGE SCALE GENOMIC DNA]</scope>
    <source>
        <strain evidence="5">B10K-DU-001-16</strain>
        <tissue evidence="5">Muscle</tissue>
    </source>
</reference>
<dbReference type="PRINTS" id="PR00080">
    <property type="entry name" value="SDRFAMILY"/>
</dbReference>
<accession>A0A7K9HHF8</accession>
<keyword evidence="4" id="KW-0732">Signal</keyword>
<comment type="similarity">
    <text evidence="1 3">Belongs to the short-chain dehydrogenases/reductases (SDR) family.</text>
</comment>
<evidence type="ECO:0000313" key="6">
    <source>
        <dbReference type="Proteomes" id="UP000534107"/>
    </source>
</evidence>
<dbReference type="PANTHER" id="PTHR43313:SF11">
    <property type="entry name" value="RETINOL DEHYDROGENASE 16"/>
    <property type="match status" value="1"/>
</dbReference>
<dbReference type="Pfam" id="PF00106">
    <property type="entry name" value="adh_short"/>
    <property type="match status" value="1"/>
</dbReference>
<dbReference type="GO" id="GO:0008202">
    <property type="term" value="P:steroid metabolic process"/>
    <property type="evidence" value="ECO:0007669"/>
    <property type="project" value="TreeGrafter"/>
</dbReference>
<name>A0A7K9HHF8_9PICI</name>
<evidence type="ECO:0000313" key="5">
    <source>
        <dbReference type="EMBL" id="NXH13301.1"/>
    </source>
</evidence>
<dbReference type="InterPro" id="IPR036291">
    <property type="entry name" value="NAD(P)-bd_dom_sf"/>
</dbReference>
<organism evidence="5 6">
    <name type="scientific">Bucco capensis</name>
    <name type="common">collared puffbird</name>
    <dbReference type="NCBI Taxonomy" id="135168"/>
    <lineage>
        <taxon>Eukaryota</taxon>
        <taxon>Metazoa</taxon>
        <taxon>Chordata</taxon>
        <taxon>Craniata</taxon>
        <taxon>Vertebrata</taxon>
        <taxon>Euteleostomi</taxon>
        <taxon>Archelosauria</taxon>
        <taxon>Archosauria</taxon>
        <taxon>Dinosauria</taxon>
        <taxon>Saurischia</taxon>
        <taxon>Theropoda</taxon>
        <taxon>Coelurosauria</taxon>
        <taxon>Aves</taxon>
        <taxon>Neognathae</taxon>
        <taxon>Neoaves</taxon>
        <taxon>Telluraves</taxon>
        <taxon>Coraciimorphae</taxon>
        <taxon>Piciformes</taxon>
        <taxon>Bucconidae</taxon>
        <taxon>Bucco</taxon>
    </lineage>
</organism>
<gene>
    <name evidence="5" type="primary">Rdh16</name>
    <name evidence="5" type="ORF">BUCCAP_R03699</name>
</gene>
<evidence type="ECO:0000256" key="1">
    <source>
        <dbReference type="ARBA" id="ARBA00006484"/>
    </source>
</evidence>
<dbReference type="SUPFAM" id="SSF51735">
    <property type="entry name" value="NAD(P)-binding Rossmann-fold domains"/>
    <property type="match status" value="1"/>
</dbReference>
<dbReference type="PROSITE" id="PS00061">
    <property type="entry name" value="ADH_SHORT"/>
    <property type="match status" value="1"/>
</dbReference>
<dbReference type="OrthoDB" id="5296at2759"/>
<feature type="chain" id="PRO_5029518347" evidence="4">
    <location>
        <begin position="20"/>
        <end position="313"/>
    </location>
</feature>
<comment type="caution">
    <text evidence="5">The sequence shown here is derived from an EMBL/GenBank/DDBJ whole genome shotgun (WGS) entry which is preliminary data.</text>
</comment>
<dbReference type="GO" id="GO:0016491">
    <property type="term" value="F:oxidoreductase activity"/>
    <property type="evidence" value="ECO:0007669"/>
    <property type="project" value="UniProtKB-KW"/>
</dbReference>
<protein>
    <submittedName>
        <fullName evidence="5">RDH16 dehydrogenase</fullName>
    </submittedName>
</protein>
<dbReference type="InterPro" id="IPR002347">
    <property type="entry name" value="SDR_fam"/>
</dbReference>
<feature type="non-terminal residue" evidence="5">
    <location>
        <position position="1"/>
    </location>
</feature>
<dbReference type="AlphaFoldDB" id="A0A7K9HHF8"/>
<sequence>MWLYLAVLAGLYLLWRWHRERQMVPGLSEKYVLITGCDSGFGNLLAQQLAARGLRVLAACLTEAAAARLRANASSRLQTVLLDVTSSQSIAAATAWVRERVGDRGLWGLVNNAGIAVPTAPNEWLTKDDFVKVLDVNLVGLIEVTVSLLPLVRKAQGRVVNVASVMGRVSFFGGGYCISKFGVEAFSDCLRLEMRSFGVKVSVIEPGYFKTAITSAESLDSNFLSIWEKVPEETKAVYGDNYLKDLLISLKKLQKSCNSNLTLVTDCMEHALTSCYPRTRYSAGWDAKLLYIPLSYMPSALTDFIFTLFHPKA</sequence>
<dbReference type="Proteomes" id="UP000534107">
    <property type="component" value="Unassembled WGS sequence"/>
</dbReference>
<dbReference type="PRINTS" id="PR00081">
    <property type="entry name" value="GDHRDH"/>
</dbReference>
<evidence type="ECO:0000256" key="3">
    <source>
        <dbReference type="RuleBase" id="RU000363"/>
    </source>
</evidence>
<keyword evidence="2" id="KW-0560">Oxidoreductase</keyword>
<feature type="signal peptide" evidence="4">
    <location>
        <begin position="1"/>
        <end position="19"/>
    </location>
</feature>
<dbReference type="InterPro" id="IPR020904">
    <property type="entry name" value="Sc_DH/Rdtase_CS"/>
</dbReference>
<dbReference type="EMBL" id="VWZO01006745">
    <property type="protein sequence ID" value="NXH13301.1"/>
    <property type="molecule type" value="Genomic_DNA"/>
</dbReference>
<feature type="non-terminal residue" evidence="5">
    <location>
        <position position="313"/>
    </location>
</feature>
<keyword evidence="6" id="KW-1185">Reference proteome</keyword>
<evidence type="ECO:0000256" key="2">
    <source>
        <dbReference type="ARBA" id="ARBA00023002"/>
    </source>
</evidence>
<dbReference type="FunFam" id="3.40.50.720:FF:000074">
    <property type="entry name" value="Retinol dehydrogenase type 1"/>
    <property type="match status" value="1"/>
</dbReference>